<evidence type="ECO:0000313" key="2">
    <source>
        <dbReference type="EMBL" id="GGP11935.1"/>
    </source>
</evidence>
<comment type="caution">
    <text evidence="2">The sequence shown here is derived from an EMBL/GenBank/DDBJ whole genome shotgun (WGS) entry which is preliminary data.</text>
</comment>
<dbReference type="Gene3D" id="3.30.2310.20">
    <property type="entry name" value="RelE-like"/>
    <property type="match status" value="1"/>
</dbReference>
<dbReference type="EMBL" id="BMLW01000007">
    <property type="protein sequence ID" value="GGP11935.1"/>
    <property type="molecule type" value="Genomic_DNA"/>
</dbReference>
<dbReference type="RefSeq" id="WP_077604849.1">
    <property type="nucleotide sequence ID" value="NZ_BMLW01000007.1"/>
</dbReference>
<protein>
    <submittedName>
        <fullName evidence="2">Translation repressor RelE</fullName>
    </submittedName>
</protein>
<proteinExistence type="predicted"/>
<dbReference type="Pfam" id="PF05016">
    <property type="entry name" value="ParE_toxin"/>
    <property type="match status" value="1"/>
</dbReference>
<dbReference type="InterPro" id="IPR035093">
    <property type="entry name" value="RelE/ParE_toxin_dom_sf"/>
</dbReference>
<name>A0ABQ2NVY9_9BACI</name>
<evidence type="ECO:0000313" key="3">
    <source>
        <dbReference type="Proteomes" id="UP000641206"/>
    </source>
</evidence>
<gene>
    <name evidence="2" type="ORF">GCM10011346_25930</name>
</gene>
<reference evidence="3" key="1">
    <citation type="journal article" date="2019" name="Int. J. Syst. Evol. Microbiol.">
        <title>The Global Catalogue of Microorganisms (GCM) 10K type strain sequencing project: providing services to taxonomists for standard genome sequencing and annotation.</title>
        <authorList>
            <consortium name="The Broad Institute Genomics Platform"/>
            <consortium name="The Broad Institute Genome Sequencing Center for Infectious Disease"/>
            <person name="Wu L."/>
            <person name="Ma J."/>
        </authorList>
    </citation>
    <scope>NUCLEOTIDE SEQUENCE [LARGE SCALE GENOMIC DNA]</scope>
    <source>
        <strain evidence="3">CGMCC 1.7693</strain>
    </source>
</reference>
<organism evidence="2 3">
    <name type="scientific">Oceanobacillus neutriphilus</name>
    <dbReference type="NCBI Taxonomy" id="531815"/>
    <lineage>
        <taxon>Bacteria</taxon>
        <taxon>Bacillati</taxon>
        <taxon>Bacillota</taxon>
        <taxon>Bacilli</taxon>
        <taxon>Bacillales</taxon>
        <taxon>Bacillaceae</taxon>
        <taxon>Oceanobacillus</taxon>
    </lineage>
</organism>
<dbReference type="NCBIfam" id="TIGR02385">
    <property type="entry name" value="RelE_StbE"/>
    <property type="match status" value="1"/>
</dbReference>
<keyword evidence="1" id="KW-1277">Toxin-antitoxin system</keyword>
<dbReference type="Proteomes" id="UP000641206">
    <property type="component" value="Unassembled WGS sequence"/>
</dbReference>
<keyword evidence="3" id="KW-1185">Reference proteome</keyword>
<sequence>MENNKYIVKIAPKAVKDLDEIYKYISGNLYNQDAADKLINKIELKIKRLGIFPFSCELVADDILKDKGYRKLIVENYIVFYLIKDKSVFVMRVLYGAQKYNDLI</sequence>
<accession>A0ABQ2NVY9</accession>
<dbReference type="InterPro" id="IPR007712">
    <property type="entry name" value="RelE/ParE_toxin"/>
</dbReference>
<evidence type="ECO:0000256" key="1">
    <source>
        <dbReference type="ARBA" id="ARBA00022649"/>
    </source>
</evidence>